<name>A0ABU8NP00_9SPHI</name>
<feature type="domain" description="RNA polymerase sigma-70 region 2" evidence="5">
    <location>
        <begin position="25"/>
        <end position="91"/>
    </location>
</feature>
<evidence type="ECO:0000313" key="7">
    <source>
        <dbReference type="EMBL" id="MEJ2903980.1"/>
    </source>
</evidence>
<evidence type="ECO:0000256" key="1">
    <source>
        <dbReference type="ARBA" id="ARBA00010641"/>
    </source>
</evidence>
<keyword evidence="8" id="KW-1185">Reference proteome</keyword>
<evidence type="ECO:0000259" key="5">
    <source>
        <dbReference type="Pfam" id="PF04542"/>
    </source>
</evidence>
<dbReference type="RefSeq" id="WP_172662306.1">
    <property type="nucleotide sequence ID" value="NZ_CBFGNQ010000039.1"/>
</dbReference>
<dbReference type="InterPro" id="IPR013324">
    <property type="entry name" value="RNA_pol_sigma_r3/r4-like"/>
</dbReference>
<keyword evidence="4" id="KW-0804">Transcription</keyword>
<dbReference type="InterPro" id="IPR036388">
    <property type="entry name" value="WH-like_DNA-bd_sf"/>
</dbReference>
<dbReference type="EMBL" id="JBBEUB010000005">
    <property type="protein sequence ID" value="MEJ2903980.1"/>
    <property type="molecule type" value="Genomic_DNA"/>
</dbReference>
<dbReference type="Gene3D" id="1.10.10.10">
    <property type="entry name" value="Winged helix-like DNA-binding domain superfamily/Winged helix DNA-binding domain"/>
    <property type="match status" value="1"/>
</dbReference>
<dbReference type="InterPro" id="IPR007627">
    <property type="entry name" value="RNA_pol_sigma70_r2"/>
</dbReference>
<proteinExistence type="inferred from homology"/>
<dbReference type="SUPFAM" id="SSF88659">
    <property type="entry name" value="Sigma3 and sigma4 domains of RNA polymerase sigma factors"/>
    <property type="match status" value="1"/>
</dbReference>
<evidence type="ECO:0000256" key="4">
    <source>
        <dbReference type="ARBA" id="ARBA00023163"/>
    </source>
</evidence>
<comment type="caution">
    <text evidence="7">The sequence shown here is derived from an EMBL/GenBank/DDBJ whole genome shotgun (WGS) entry which is preliminary data.</text>
</comment>
<dbReference type="NCBIfam" id="TIGR02937">
    <property type="entry name" value="sigma70-ECF"/>
    <property type="match status" value="1"/>
</dbReference>
<dbReference type="Pfam" id="PF08281">
    <property type="entry name" value="Sigma70_r4_2"/>
    <property type="match status" value="1"/>
</dbReference>
<feature type="domain" description="RNA polymerase sigma factor 70 region 4 type 2" evidence="6">
    <location>
        <begin position="126"/>
        <end position="177"/>
    </location>
</feature>
<dbReference type="Proteomes" id="UP001378956">
    <property type="component" value="Unassembled WGS sequence"/>
</dbReference>
<organism evidence="7 8">
    <name type="scientific">Pedobacter panaciterrae</name>
    <dbReference type="NCBI Taxonomy" id="363849"/>
    <lineage>
        <taxon>Bacteria</taxon>
        <taxon>Pseudomonadati</taxon>
        <taxon>Bacteroidota</taxon>
        <taxon>Sphingobacteriia</taxon>
        <taxon>Sphingobacteriales</taxon>
        <taxon>Sphingobacteriaceae</taxon>
        <taxon>Pedobacter</taxon>
    </lineage>
</organism>
<evidence type="ECO:0000256" key="2">
    <source>
        <dbReference type="ARBA" id="ARBA00023015"/>
    </source>
</evidence>
<dbReference type="Pfam" id="PF04542">
    <property type="entry name" value="Sigma70_r2"/>
    <property type="match status" value="1"/>
</dbReference>
<evidence type="ECO:0000259" key="6">
    <source>
        <dbReference type="Pfam" id="PF08281"/>
    </source>
</evidence>
<accession>A0ABU8NP00</accession>
<dbReference type="PANTHER" id="PTHR43133:SF51">
    <property type="entry name" value="RNA POLYMERASE SIGMA FACTOR"/>
    <property type="match status" value="1"/>
</dbReference>
<keyword evidence="2" id="KW-0805">Transcription regulation</keyword>
<sequence>MQQQQTDQDLIAEVLMGNTSAYSELVKRHQRFVFTLAIRFAKNREDAEEIAQDCFVKAYKALGTFKQTSKFSTWLYTITYTTAMSFLRKKRIDTQSIHGNENELELEGHKSDLSDNLAERKSTNKYLDEAISTLSNDDIAIVTLFYKGEQSLEEIAAALNMPANTVKVRLHRARARLKERLEFLLKDEVKELLWN</sequence>
<dbReference type="SUPFAM" id="SSF88946">
    <property type="entry name" value="Sigma2 domain of RNA polymerase sigma factors"/>
    <property type="match status" value="1"/>
</dbReference>
<gene>
    <name evidence="7" type="ORF">WAE58_16165</name>
</gene>
<dbReference type="InterPro" id="IPR013249">
    <property type="entry name" value="RNA_pol_sigma70_r4_t2"/>
</dbReference>
<dbReference type="PANTHER" id="PTHR43133">
    <property type="entry name" value="RNA POLYMERASE ECF-TYPE SIGMA FACTO"/>
    <property type="match status" value="1"/>
</dbReference>
<reference evidence="7 8" key="1">
    <citation type="submission" date="2024-03" db="EMBL/GenBank/DDBJ databases">
        <title>Sequence of Lycoming College Course Isolates.</title>
        <authorList>
            <person name="Plotts O."/>
            <person name="Newman J."/>
        </authorList>
    </citation>
    <scope>NUCLEOTIDE SEQUENCE [LARGE SCALE GENOMIC DNA]</scope>
    <source>
        <strain evidence="7 8">CJB-3</strain>
    </source>
</reference>
<dbReference type="InterPro" id="IPR013325">
    <property type="entry name" value="RNA_pol_sigma_r2"/>
</dbReference>
<dbReference type="CDD" id="cd06171">
    <property type="entry name" value="Sigma70_r4"/>
    <property type="match status" value="1"/>
</dbReference>
<evidence type="ECO:0000313" key="8">
    <source>
        <dbReference type="Proteomes" id="UP001378956"/>
    </source>
</evidence>
<dbReference type="InterPro" id="IPR014284">
    <property type="entry name" value="RNA_pol_sigma-70_dom"/>
</dbReference>
<dbReference type="InterPro" id="IPR039425">
    <property type="entry name" value="RNA_pol_sigma-70-like"/>
</dbReference>
<keyword evidence="3" id="KW-0731">Sigma factor</keyword>
<protein>
    <submittedName>
        <fullName evidence="7">Sigma-70 family RNA polymerase sigma factor</fullName>
    </submittedName>
</protein>
<dbReference type="Gene3D" id="1.10.1740.10">
    <property type="match status" value="1"/>
</dbReference>
<evidence type="ECO:0000256" key="3">
    <source>
        <dbReference type="ARBA" id="ARBA00023082"/>
    </source>
</evidence>
<comment type="similarity">
    <text evidence="1">Belongs to the sigma-70 factor family. ECF subfamily.</text>
</comment>